<dbReference type="Pfam" id="PF00535">
    <property type="entry name" value="Glycos_transf_2"/>
    <property type="match status" value="1"/>
</dbReference>
<proteinExistence type="predicted"/>
<sequence>MRTNPSLRGAITGLYGDVLQGWAIDDDQTETRIVVEVFADGQSIGFVRAEAFIQNPVIGDGFHGFAMKIQERYLTNARQISARIANLGHRLSGSVALPAPRPAGQSNAASQVWHTGGLKIYGWAWDTGRPDRNVTINVIERGRKLTSTVANLAHHSLSYLNTNDHAFELDLPWELADGRTHTLIIENDCGEPLSGSPITLCIWPEGIEAVLSTKTAAELSDKDIQLLANVAKQHELILPKSAGLRNYHQWFEAFQSDPPMIYNQPVSCGILVLTEGAKDLEEISRTILAQRHPAKAIEYCSSSDVSSGFKSLQLQGCSSVIPVKAGDRLAPSAVDQLQALMIEGVDWAYGDCDCDGINGQRTAPWLKPAWDIDLFIGEDIFSPGAIFSMSVITAAIDLTVNCRNEGRLNWDMFLAGVALSTAINSGRVLHLPRVIYHRANSLAPSPAEDPKPSSRRKSIDWLVQSLSSEATVDHVVGYPSLLRVRWPLPEVLPRVTIMIPTRDQVDLLRTCVEGVLGNTDYDNLEVIIIDNDSTDSRTLAYLSELESRGVNILPHPHPFNYPAVNNRAAEVATGRFLCLLNNDIEIIENDWLKELVSQALRPGVGAVGAKLLWANGMVQHGGVTVGINGLAAHAGNNSARQDAGYLGMNQIVRRQSSVTGACMLTPRDVYLELGGMDENSLPIAFNDVDLCMRICERGLKILWTPFAELIHAESASRGKDSTADRIARGQREQRFFRSSWTDDGQVDDYYHPGLSHDYQTGPYGGLALPPRPLSIVRGLDKAKALRKALRSLDALASMKDKD</sequence>
<name>A0A7X1G446_9PSED</name>
<dbReference type="Gene3D" id="3.90.550.10">
    <property type="entry name" value="Spore Coat Polysaccharide Biosynthesis Protein SpsA, Chain A"/>
    <property type="match status" value="1"/>
</dbReference>
<dbReference type="PANTHER" id="PTHR43179:SF7">
    <property type="entry name" value="RHAMNOSYLTRANSFERASE WBBL"/>
    <property type="match status" value="1"/>
</dbReference>
<comment type="caution">
    <text evidence="3">The sequence shown here is derived from an EMBL/GenBank/DDBJ whole genome shotgun (WGS) entry which is preliminary data.</text>
</comment>
<keyword evidence="4" id="KW-1185">Reference proteome</keyword>
<keyword evidence="1" id="KW-0472">Membrane</keyword>
<dbReference type="PANTHER" id="PTHR43179">
    <property type="entry name" value="RHAMNOSYLTRANSFERASE WBBL"/>
    <property type="match status" value="1"/>
</dbReference>
<dbReference type="GO" id="GO:0016740">
    <property type="term" value="F:transferase activity"/>
    <property type="evidence" value="ECO:0007669"/>
    <property type="project" value="UniProtKB-KW"/>
</dbReference>
<dbReference type="Proteomes" id="UP000546173">
    <property type="component" value="Unassembled WGS sequence"/>
</dbReference>
<reference evidence="3 4" key="1">
    <citation type="submission" date="2020-08" db="EMBL/GenBank/DDBJ databases">
        <title>Pseudomonas sp. nov.</title>
        <authorList>
            <person name="Gieschler S."/>
            <person name="Fiedler G."/>
            <person name="Brinks E."/>
            <person name="Boehnlein C."/>
            <person name="Franz C.M.A.P."/>
            <person name="Kabisch J."/>
        </authorList>
    </citation>
    <scope>NUCLEOTIDE SEQUENCE [LARGE SCALE GENOMIC DNA]</scope>
    <source>
        <strain evidence="3 4">MBT-2</strain>
    </source>
</reference>
<feature type="domain" description="Glycosyltransferase 2-like" evidence="2">
    <location>
        <begin position="496"/>
        <end position="619"/>
    </location>
</feature>
<keyword evidence="1" id="KW-1003">Cell membrane</keyword>
<dbReference type="AlphaFoldDB" id="A0A7X1G446"/>
<accession>A0A7X1G446</accession>
<dbReference type="CDD" id="cd04186">
    <property type="entry name" value="GT_2_like_c"/>
    <property type="match status" value="1"/>
</dbReference>
<keyword evidence="3" id="KW-0808">Transferase</keyword>
<evidence type="ECO:0000259" key="2">
    <source>
        <dbReference type="Pfam" id="PF00535"/>
    </source>
</evidence>
<dbReference type="InterPro" id="IPR001173">
    <property type="entry name" value="Glyco_trans_2-like"/>
</dbReference>
<gene>
    <name evidence="3" type="ORF">H7993_03810</name>
</gene>
<keyword evidence="1" id="KW-0997">Cell inner membrane</keyword>
<evidence type="ECO:0000313" key="3">
    <source>
        <dbReference type="EMBL" id="MBC2677509.1"/>
    </source>
</evidence>
<protein>
    <submittedName>
        <fullName evidence="3">Glycosyltransferase family 2 protein</fullName>
    </submittedName>
</protein>
<organism evidence="3 4">
    <name type="scientific">Pseudomonas baltica</name>
    <dbReference type="NCBI Taxonomy" id="2762576"/>
    <lineage>
        <taxon>Bacteria</taxon>
        <taxon>Pseudomonadati</taxon>
        <taxon>Pseudomonadota</taxon>
        <taxon>Gammaproteobacteria</taxon>
        <taxon>Pseudomonadales</taxon>
        <taxon>Pseudomonadaceae</taxon>
        <taxon>Pseudomonas</taxon>
    </lineage>
</organism>
<dbReference type="InterPro" id="IPR029044">
    <property type="entry name" value="Nucleotide-diphossugar_trans"/>
</dbReference>
<dbReference type="SUPFAM" id="SSF53448">
    <property type="entry name" value="Nucleotide-diphospho-sugar transferases"/>
    <property type="match status" value="1"/>
</dbReference>
<evidence type="ECO:0000256" key="1">
    <source>
        <dbReference type="ARBA" id="ARBA00022519"/>
    </source>
</evidence>
<dbReference type="EMBL" id="JACMYH010000001">
    <property type="protein sequence ID" value="MBC2677509.1"/>
    <property type="molecule type" value="Genomic_DNA"/>
</dbReference>
<evidence type="ECO:0000313" key="4">
    <source>
        <dbReference type="Proteomes" id="UP000546173"/>
    </source>
</evidence>
<dbReference type="RefSeq" id="WP_185793490.1">
    <property type="nucleotide sequence ID" value="NZ_JACMYH010000001.1"/>
</dbReference>